<evidence type="ECO:0000256" key="3">
    <source>
        <dbReference type="PROSITE-ProRule" id="PRU10007"/>
    </source>
</evidence>
<dbReference type="AlphaFoldDB" id="A0A930VK97"/>
<dbReference type="Pfam" id="PF00171">
    <property type="entry name" value="Aldedh"/>
    <property type="match status" value="1"/>
</dbReference>
<organism evidence="6 7">
    <name type="scientific">Nocardioides agariphilus</name>
    <dbReference type="NCBI Taxonomy" id="433664"/>
    <lineage>
        <taxon>Bacteria</taxon>
        <taxon>Bacillati</taxon>
        <taxon>Actinomycetota</taxon>
        <taxon>Actinomycetes</taxon>
        <taxon>Propionibacteriales</taxon>
        <taxon>Nocardioidaceae</taxon>
        <taxon>Nocardioides</taxon>
    </lineage>
</organism>
<dbReference type="InterPro" id="IPR016162">
    <property type="entry name" value="Ald_DH_N"/>
</dbReference>
<comment type="caution">
    <text evidence="6">The sequence shown here is derived from an EMBL/GenBank/DDBJ whole genome shotgun (WGS) entry which is preliminary data.</text>
</comment>
<feature type="domain" description="Aldehyde dehydrogenase" evidence="5">
    <location>
        <begin position="16"/>
        <end position="478"/>
    </location>
</feature>
<reference evidence="6" key="1">
    <citation type="submission" date="2020-11" db="EMBL/GenBank/DDBJ databases">
        <title>Nocardioides cynanchi sp. nov., isolated from soil of rhizosphere of Cynanchum wilfordii.</title>
        <authorList>
            <person name="Lee J.-S."/>
            <person name="Suh M.K."/>
            <person name="Kim J.-S."/>
        </authorList>
    </citation>
    <scope>NUCLEOTIDE SEQUENCE</scope>
    <source>
        <strain evidence="6">KCTC 19276</strain>
    </source>
</reference>
<evidence type="ECO:0000256" key="1">
    <source>
        <dbReference type="ARBA" id="ARBA00009986"/>
    </source>
</evidence>
<evidence type="ECO:0000313" key="7">
    <source>
        <dbReference type="Proteomes" id="UP000660668"/>
    </source>
</evidence>
<feature type="active site" evidence="3">
    <location>
        <position position="250"/>
    </location>
</feature>
<proteinExistence type="inferred from homology"/>
<dbReference type="PANTHER" id="PTHR11699">
    <property type="entry name" value="ALDEHYDE DEHYDROGENASE-RELATED"/>
    <property type="match status" value="1"/>
</dbReference>
<evidence type="ECO:0000259" key="5">
    <source>
        <dbReference type="Pfam" id="PF00171"/>
    </source>
</evidence>
<dbReference type="PROSITE" id="PS00070">
    <property type="entry name" value="ALDEHYDE_DEHYDR_CYS"/>
    <property type="match status" value="1"/>
</dbReference>
<dbReference type="InterPro" id="IPR016160">
    <property type="entry name" value="Ald_DH_CS_CYS"/>
</dbReference>
<dbReference type="SUPFAM" id="SSF53720">
    <property type="entry name" value="ALDH-like"/>
    <property type="match status" value="1"/>
</dbReference>
<dbReference type="GO" id="GO:0016620">
    <property type="term" value="F:oxidoreductase activity, acting on the aldehyde or oxo group of donors, NAD or NADP as acceptor"/>
    <property type="evidence" value="ECO:0007669"/>
    <property type="project" value="InterPro"/>
</dbReference>
<evidence type="ECO:0000256" key="4">
    <source>
        <dbReference type="RuleBase" id="RU003345"/>
    </source>
</evidence>
<protein>
    <submittedName>
        <fullName evidence="6">Aldehyde dehydrogenase family protein</fullName>
    </submittedName>
</protein>
<dbReference type="InterPro" id="IPR016163">
    <property type="entry name" value="Ald_DH_C"/>
</dbReference>
<dbReference type="InterPro" id="IPR029510">
    <property type="entry name" value="Ald_DH_CS_GLU"/>
</dbReference>
<dbReference type="FunFam" id="3.40.605.10:FF:000007">
    <property type="entry name" value="NAD/NADP-dependent betaine aldehyde dehydrogenase"/>
    <property type="match status" value="1"/>
</dbReference>
<keyword evidence="2 4" id="KW-0560">Oxidoreductase</keyword>
<name>A0A930VK97_9ACTN</name>
<keyword evidence="7" id="KW-1185">Reference proteome</keyword>
<evidence type="ECO:0000256" key="2">
    <source>
        <dbReference type="ARBA" id="ARBA00023002"/>
    </source>
</evidence>
<dbReference type="Proteomes" id="UP000660668">
    <property type="component" value="Unassembled WGS sequence"/>
</dbReference>
<dbReference type="Gene3D" id="3.40.309.10">
    <property type="entry name" value="Aldehyde Dehydrogenase, Chain A, domain 2"/>
    <property type="match status" value="1"/>
</dbReference>
<sequence length="486" mass="51072">MSTGPIAAFNFVGGDWVGAASGRTYQRENPARVDEVVVTAPDSDAGDVAQAVQHVADGYHEWADRAPEARADVILRAADLLAARAEDLAVELVREEGKTLAEARVETRRTPQNLRMYAGEALRLFGETIPSSGDGLVLTLRQSVGVVAAITPWNFPLNIPSRKLAPALAAGNGVVFKPSELTPLVGQRLVEALIEAGVPGAALALVHGHADVGKALVSDPRVGAVTFTGSTAVGEAIHANVPPWVRTQLEMGGKNALVVLDDADLDLAAEIVAKGAFGLAGQACTGTSRVVVHESVANGLLDRIMERARGTVVGDGLSAEVTMGPLASLAQQEKYQTYLEVAADEGARLETPTHGSAPEGGYFVRPAVFSGVHPGQRLAQEEVFSPILAYLTVASYEEAVEVVNGTGYGLSAGVVTNRLDTALRFARDVDAGVVKVNQPTTGVAMNAPFGGLKRSSTQTFKEQAGPTMMQFYTQEKTVYVSPEEAR</sequence>
<dbReference type="EMBL" id="JADKPO010000001">
    <property type="protein sequence ID" value="MBF4766295.1"/>
    <property type="molecule type" value="Genomic_DNA"/>
</dbReference>
<dbReference type="RefSeq" id="WP_194694443.1">
    <property type="nucleotide sequence ID" value="NZ_JADKPO010000001.1"/>
</dbReference>
<dbReference type="Gene3D" id="3.40.605.10">
    <property type="entry name" value="Aldehyde Dehydrogenase, Chain A, domain 1"/>
    <property type="match status" value="1"/>
</dbReference>
<gene>
    <name evidence="6" type="ORF">ISU10_00770</name>
</gene>
<comment type="similarity">
    <text evidence="1 4">Belongs to the aldehyde dehydrogenase family.</text>
</comment>
<dbReference type="InterPro" id="IPR015590">
    <property type="entry name" value="Aldehyde_DH_dom"/>
</dbReference>
<dbReference type="PROSITE" id="PS00687">
    <property type="entry name" value="ALDEHYDE_DEHYDR_GLU"/>
    <property type="match status" value="1"/>
</dbReference>
<accession>A0A930VK97</accession>
<dbReference type="InterPro" id="IPR016161">
    <property type="entry name" value="Ald_DH/histidinol_DH"/>
</dbReference>
<evidence type="ECO:0000313" key="6">
    <source>
        <dbReference type="EMBL" id="MBF4766295.1"/>
    </source>
</evidence>